<dbReference type="PANTHER" id="PTHR32018">
    <property type="entry name" value="RHAMNOGALACTURONATE LYASE FAMILY PROTEIN"/>
    <property type="match status" value="1"/>
</dbReference>
<organism evidence="1 2">
    <name type="scientific">Hibiscus syriacus</name>
    <name type="common">Rose of Sharon</name>
    <dbReference type="NCBI Taxonomy" id="106335"/>
    <lineage>
        <taxon>Eukaryota</taxon>
        <taxon>Viridiplantae</taxon>
        <taxon>Streptophyta</taxon>
        <taxon>Embryophyta</taxon>
        <taxon>Tracheophyta</taxon>
        <taxon>Spermatophyta</taxon>
        <taxon>Magnoliopsida</taxon>
        <taxon>eudicotyledons</taxon>
        <taxon>Gunneridae</taxon>
        <taxon>Pentapetalae</taxon>
        <taxon>rosids</taxon>
        <taxon>malvids</taxon>
        <taxon>Malvales</taxon>
        <taxon>Malvaceae</taxon>
        <taxon>Malvoideae</taxon>
        <taxon>Hibiscus</taxon>
    </lineage>
</organism>
<dbReference type="InterPro" id="IPR010325">
    <property type="entry name" value="Rhamnogal_lyase"/>
</dbReference>
<dbReference type="GO" id="GO:0003824">
    <property type="term" value="F:catalytic activity"/>
    <property type="evidence" value="ECO:0007669"/>
    <property type="project" value="InterPro"/>
</dbReference>
<dbReference type="Gene3D" id="2.70.98.10">
    <property type="match status" value="1"/>
</dbReference>
<comment type="caution">
    <text evidence="1">The sequence shown here is derived from an EMBL/GenBank/DDBJ whole genome shotgun (WGS) entry which is preliminary data.</text>
</comment>
<dbReference type="GO" id="GO:0005975">
    <property type="term" value="P:carbohydrate metabolic process"/>
    <property type="evidence" value="ECO:0007669"/>
    <property type="project" value="InterPro"/>
</dbReference>
<evidence type="ECO:0000313" key="2">
    <source>
        <dbReference type="Proteomes" id="UP000436088"/>
    </source>
</evidence>
<gene>
    <name evidence="1" type="ORF">F3Y22_tig00111650pilonHSYRG00253</name>
</gene>
<evidence type="ECO:0000313" key="1">
    <source>
        <dbReference type="EMBL" id="KAE8675652.1"/>
    </source>
</evidence>
<dbReference type="InterPro" id="IPR011013">
    <property type="entry name" value="Gal_mutarotase_sf_dom"/>
</dbReference>
<dbReference type="InterPro" id="IPR051850">
    <property type="entry name" value="Polysacch_Lyase_4"/>
</dbReference>
<sequence length="206" mass="23618">MIRNGIVEVTIENPSGLLTGIRYNGMDNVFDWRHCHDDRGYWDIFTGHCPMDKFLVRRGILGLYMYGIFKREEDFLDASMDHIRIVFKPKEDSRQRIMPSSYDRSSIHSQTLAFKEAVVLTNPYDPQLKGEADEKYQYSIENKDNKLNGWISDDDVVGFWIITPSSEFRAGGLHKQGLASHSGATSLCSSQFISQSRSGSRWNVTH</sequence>
<dbReference type="AlphaFoldDB" id="A0A6A2XJC9"/>
<dbReference type="Pfam" id="PF06045">
    <property type="entry name" value="Rhamnogal_lyase"/>
    <property type="match status" value="2"/>
</dbReference>
<dbReference type="EMBL" id="VEPZ02001395">
    <property type="protein sequence ID" value="KAE8675652.1"/>
    <property type="molecule type" value="Genomic_DNA"/>
</dbReference>
<accession>A0A6A2XJC9</accession>
<protein>
    <submittedName>
        <fullName evidence="1">Uncharacterized protein</fullName>
    </submittedName>
</protein>
<name>A0A6A2XJC9_HIBSY</name>
<dbReference type="InterPro" id="IPR014718">
    <property type="entry name" value="GH-type_carb-bd"/>
</dbReference>
<dbReference type="SUPFAM" id="SSF74650">
    <property type="entry name" value="Galactose mutarotase-like"/>
    <property type="match status" value="1"/>
</dbReference>
<proteinExistence type="predicted"/>
<keyword evidence="2" id="KW-1185">Reference proteome</keyword>
<dbReference type="GO" id="GO:0030246">
    <property type="term" value="F:carbohydrate binding"/>
    <property type="evidence" value="ECO:0007669"/>
    <property type="project" value="InterPro"/>
</dbReference>
<reference evidence="1" key="1">
    <citation type="submission" date="2019-09" db="EMBL/GenBank/DDBJ databases">
        <title>Draft genome information of white flower Hibiscus syriacus.</title>
        <authorList>
            <person name="Kim Y.-M."/>
        </authorList>
    </citation>
    <scope>NUCLEOTIDE SEQUENCE [LARGE SCALE GENOMIC DNA]</scope>
    <source>
        <strain evidence="1">YM2019G1</strain>
    </source>
</reference>
<dbReference type="Proteomes" id="UP000436088">
    <property type="component" value="Unassembled WGS sequence"/>
</dbReference>
<dbReference type="PANTHER" id="PTHR32018:SF6">
    <property type="entry name" value="RHAMNOGALACTURONAN ENDOLYASE"/>
    <property type="match status" value="1"/>
</dbReference>